<keyword evidence="10" id="KW-0997">Cell inner membrane</keyword>
<dbReference type="EMBL" id="JBHSNA010000003">
    <property type="protein sequence ID" value="MFC5565688.1"/>
    <property type="molecule type" value="Genomic_DNA"/>
</dbReference>
<comment type="function">
    <text evidence="1 10">Controls the rotational direction of flagella during chemotaxis.</text>
</comment>
<keyword evidence="11" id="KW-0969">Cilium</keyword>
<dbReference type="RefSeq" id="WP_209838367.1">
    <property type="nucleotide sequence ID" value="NZ_JAGGJP010000003.1"/>
</dbReference>
<dbReference type="Proteomes" id="UP001596056">
    <property type="component" value="Unassembled WGS sequence"/>
</dbReference>
<evidence type="ECO:0000256" key="2">
    <source>
        <dbReference type="ARBA" id="ARBA00004162"/>
    </source>
</evidence>
<keyword evidence="5 10" id="KW-0145">Chemotaxis</keyword>
<evidence type="ECO:0000256" key="9">
    <source>
        <dbReference type="ARBA" id="ARBA00023136"/>
    </source>
</evidence>
<evidence type="ECO:0000256" key="10">
    <source>
        <dbReference type="RuleBase" id="RU364125"/>
    </source>
</evidence>
<comment type="similarity">
    <text evidence="3 10">Belongs to the FliL family.</text>
</comment>
<evidence type="ECO:0000256" key="8">
    <source>
        <dbReference type="ARBA" id="ARBA00022989"/>
    </source>
</evidence>
<evidence type="ECO:0000256" key="7">
    <source>
        <dbReference type="ARBA" id="ARBA00022779"/>
    </source>
</evidence>
<keyword evidence="11" id="KW-0282">Flagellum</keyword>
<comment type="caution">
    <text evidence="11">The sequence shown here is derived from an EMBL/GenBank/DDBJ whole genome shotgun (WGS) entry which is preliminary data.</text>
</comment>
<name>A0ABW0S9U0_9RHOB</name>
<keyword evidence="6" id="KW-0812">Transmembrane</keyword>
<comment type="subcellular location">
    <subcellularLocation>
        <location evidence="10">Cell inner membrane</location>
    </subcellularLocation>
    <subcellularLocation>
        <location evidence="2">Cell membrane</location>
        <topology evidence="2">Single-pass membrane protein</topology>
    </subcellularLocation>
</comment>
<gene>
    <name evidence="11" type="ORF">ACFPOC_04555</name>
</gene>
<keyword evidence="8" id="KW-1133">Transmembrane helix</keyword>
<dbReference type="InterPro" id="IPR005503">
    <property type="entry name" value="FliL"/>
</dbReference>
<evidence type="ECO:0000256" key="3">
    <source>
        <dbReference type="ARBA" id="ARBA00008281"/>
    </source>
</evidence>
<keyword evidence="11" id="KW-0966">Cell projection</keyword>
<evidence type="ECO:0000256" key="1">
    <source>
        <dbReference type="ARBA" id="ARBA00002254"/>
    </source>
</evidence>
<reference evidence="12" key="1">
    <citation type="journal article" date="2019" name="Int. J. Syst. Evol. Microbiol.">
        <title>The Global Catalogue of Microorganisms (GCM) 10K type strain sequencing project: providing services to taxonomists for standard genome sequencing and annotation.</title>
        <authorList>
            <consortium name="The Broad Institute Genomics Platform"/>
            <consortium name="The Broad Institute Genome Sequencing Center for Infectious Disease"/>
            <person name="Wu L."/>
            <person name="Ma J."/>
        </authorList>
    </citation>
    <scope>NUCLEOTIDE SEQUENCE [LARGE SCALE GENOMIC DNA]</scope>
    <source>
        <strain evidence="12">KACC 11588</strain>
    </source>
</reference>
<keyword evidence="4" id="KW-1003">Cell membrane</keyword>
<organism evidence="11 12">
    <name type="scientific">Rubellimicrobium aerolatum</name>
    <dbReference type="NCBI Taxonomy" id="490979"/>
    <lineage>
        <taxon>Bacteria</taxon>
        <taxon>Pseudomonadati</taxon>
        <taxon>Pseudomonadota</taxon>
        <taxon>Alphaproteobacteria</taxon>
        <taxon>Rhodobacterales</taxon>
        <taxon>Roseobacteraceae</taxon>
        <taxon>Rubellimicrobium</taxon>
    </lineage>
</organism>
<dbReference type="Pfam" id="PF03748">
    <property type="entry name" value="FliL"/>
    <property type="match status" value="1"/>
</dbReference>
<accession>A0ABW0S9U0</accession>
<proteinExistence type="inferred from homology"/>
<protein>
    <recommendedName>
        <fullName evidence="10">Flagellar protein FliL</fullName>
    </recommendedName>
</protein>
<evidence type="ECO:0000313" key="12">
    <source>
        <dbReference type="Proteomes" id="UP001596056"/>
    </source>
</evidence>
<evidence type="ECO:0000256" key="4">
    <source>
        <dbReference type="ARBA" id="ARBA00022475"/>
    </source>
</evidence>
<sequence length="190" mass="19829">MKRLLIPLVLLLLGLGGGVGAGLMLAPAPVEEPTAELANPCGVPPGGEAVVPGEEEHAIAEGEHAEGEPAEDGEAATGEDGLPTHDYVKLNNQFVVPLLNEGRVEALVLMSLSLEVPPGKQETTLALEPKLRDAFLQVLFDHANTGGFDGLYTASSAMRGLRSALVRGAQDAVGELVTDVLILDLVRQDK</sequence>
<evidence type="ECO:0000256" key="5">
    <source>
        <dbReference type="ARBA" id="ARBA00022500"/>
    </source>
</evidence>
<evidence type="ECO:0000313" key="11">
    <source>
        <dbReference type="EMBL" id="MFC5565688.1"/>
    </source>
</evidence>
<keyword evidence="7 10" id="KW-0283">Flagellar rotation</keyword>
<keyword evidence="9 10" id="KW-0472">Membrane</keyword>
<keyword evidence="12" id="KW-1185">Reference proteome</keyword>
<evidence type="ECO:0000256" key="6">
    <source>
        <dbReference type="ARBA" id="ARBA00022692"/>
    </source>
</evidence>